<feature type="transmembrane region" description="Helical" evidence="7">
    <location>
        <begin position="239"/>
        <end position="261"/>
    </location>
</feature>
<evidence type="ECO:0000256" key="5">
    <source>
        <dbReference type="ARBA" id="ARBA00023136"/>
    </source>
</evidence>
<dbReference type="RefSeq" id="XP_013253947.1">
    <property type="nucleotide sequence ID" value="XM_013398493.1"/>
</dbReference>
<keyword evidence="5 7" id="KW-0472">Membrane</keyword>
<name>A0A072NVE7_9EURO</name>
<dbReference type="Pfam" id="PF07690">
    <property type="entry name" value="MFS_1"/>
    <property type="match status" value="1"/>
</dbReference>
<evidence type="ECO:0000256" key="1">
    <source>
        <dbReference type="ARBA" id="ARBA00004141"/>
    </source>
</evidence>
<accession>A0A072NVE7</accession>
<keyword evidence="10" id="KW-1185">Reference proteome</keyword>
<feature type="transmembrane region" description="Helical" evidence="7">
    <location>
        <begin position="423"/>
        <end position="442"/>
    </location>
</feature>
<feature type="compositionally biased region" description="Basic and acidic residues" evidence="6">
    <location>
        <begin position="45"/>
        <end position="54"/>
    </location>
</feature>
<comment type="subcellular location">
    <subcellularLocation>
        <location evidence="1">Membrane</location>
        <topology evidence="1">Multi-pass membrane protein</topology>
    </subcellularLocation>
</comment>
<feature type="compositionally biased region" description="Basic and acidic residues" evidence="6">
    <location>
        <begin position="554"/>
        <end position="564"/>
    </location>
</feature>
<feature type="transmembrane region" description="Helical" evidence="7">
    <location>
        <begin position="176"/>
        <end position="199"/>
    </location>
</feature>
<dbReference type="VEuPathDB" id="FungiDB:A1O9_12506"/>
<dbReference type="PANTHER" id="PTHR23502">
    <property type="entry name" value="MAJOR FACILITATOR SUPERFAMILY"/>
    <property type="match status" value="1"/>
</dbReference>
<feature type="transmembrane region" description="Helical" evidence="7">
    <location>
        <begin position="481"/>
        <end position="502"/>
    </location>
</feature>
<dbReference type="PROSITE" id="PS50850">
    <property type="entry name" value="MFS"/>
    <property type="match status" value="1"/>
</dbReference>
<feature type="transmembrane region" description="Helical" evidence="7">
    <location>
        <begin position="514"/>
        <end position="534"/>
    </location>
</feature>
<protein>
    <recommendedName>
        <fullName evidence="8">Major facilitator superfamily (MFS) profile domain-containing protein</fullName>
    </recommendedName>
</protein>
<evidence type="ECO:0000256" key="2">
    <source>
        <dbReference type="ARBA" id="ARBA00022448"/>
    </source>
</evidence>
<dbReference type="GeneID" id="25287400"/>
<keyword evidence="4 7" id="KW-1133">Transmembrane helix</keyword>
<proteinExistence type="predicted"/>
<feature type="compositionally biased region" description="Basic and acidic residues" evidence="6">
    <location>
        <begin position="7"/>
        <end position="28"/>
    </location>
</feature>
<feature type="transmembrane region" description="Helical" evidence="7">
    <location>
        <begin position="127"/>
        <end position="145"/>
    </location>
</feature>
<dbReference type="InterPro" id="IPR036259">
    <property type="entry name" value="MFS_trans_sf"/>
</dbReference>
<dbReference type="Gene3D" id="1.20.1720.10">
    <property type="entry name" value="Multidrug resistance protein D"/>
    <property type="match status" value="1"/>
</dbReference>
<feature type="compositionally biased region" description="Low complexity" evidence="6">
    <location>
        <begin position="55"/>
        <end position="68"/>
    </location>
</feature>
<feature type="transmembrane region" description="Helical" evidence="7">
    <location>
        <begin position="211"/>
        <end position="233"/>
    </location>
</feature>
<evidence type="ECO:0000256" key="6">
    <source>
        <dbReference type="SAM" id="MobiDB-lite"/>
    </source>
</evidence>
<evidence type="ECO:0000256" key="4">
    <source>
        <dbReference type="ARBA" id="ARBA00022989"/>
    </source>
</evidence>
<feature type="region of interest" description="Disordered" evidence="6">
    <location>
        <begin position="554"/>
        <end position="583"/>
    </location>
</feature>
<feature type="transmembrane region" description="Helical" evidence="7">
    <location>
        <begin position="448"/>
        <end position="469"/>
    </location>
</feature>
<dbReference type="AlphaFoldDB" id="A0A072NVE7"/>
<feature type="domain" description="Major facilitator superfamily (MFS) profile" evidence="8">
    <location>
        <begin position="87"/>
        <end position="538"/>
    </location>
</feature>
<dbReference type="FunFam" id="1.20.1720.10:FF:000009">
    <property type="entry name" value="MFS multidrug transporter"/>
    <property type="match status" value="1"/>
</dbReference>
<feature type="region of interest" description="Disordered" evidence="6">
    <location>
        <begin position="1"/>
        <end position="73"/>
    </location>
</feature>
<dbReference type="Proteomes" id="UP000027920">
    <property type="component" value="Unassembled WGS sequence"/>
</dbReference>
<feature type="transmembrane region" description="Helical" evidence="7">
    <location>
        <begin position="322"/>
        <end position="347"/>
    </location>
</feature>
<organism evidence="9 10">
    <name type="scientific">Exophiala aquamarina CBS 119918</name>
    <dbReference type="NCBI Taxonomy" id="1182545"/>
    <lineage>
        <taxon>Eukaryota</taxon>
        <taxon>Fungi</taxon>
        <taxon>Dikarya</taxon>
        <taxon>Ascomycota</taxon>
        <taxon>Pezizomycotina</taxon>
        <taxon>Eurotiomycetes</taxon>
        <taxon>Chaetothyriomycetidae</taxon>
        <taxon>Chaetothyriales</taxon>
        <taxon>Herpotrichiellaceae</taxon>
        <taxon>Exophiala</taxon>
    </lineage>
</organism>
<evidence type="ECO:0000313" key="9">
    <source>
        <dbReference type="EMBL" id="KEF51357.1"/>
    </source>
</evidence>
<dbReference type="InterPro" id="IPR020846">
    <property type="entry name" value="MFS_dom"/>
</dbReference>
<keyword evidence="3 7" id="KW-0812">Transmembrane</keyword>
<dbReference type="SUPFAM" id="SSF103473">
    <property type="entry name" value="MFS general substrate transporter"/>
    <property type="match status" value="1"/>
</dbReference>
<reference evidence="9 10" key="1">
    <citation type="submission" date="2013-03" db="EMBL/GenBank/DDBJ databases">
        <title>The Genome Sequence of Exophiala aquamarina CBS 119918.</title>
        <authorList>
            <consortium name="The Broad Institute Genomics Platform"/>
            <person name="Cuomo C."/>
            <person name="de Hoog S."/>
            <person name="Gorbushina A."/>
            <person name="Walker B."/>
            <person name="Young S.K."/>
            <person name="Zeng Q."/>
            <person name="Gargeya S."/>
            <person name="Fitzgerald M."/>
            <person name="Haas B."/>
            <person name="Abouelleil A."/>
            <person name="Allen A.W."/>
            <person name="Alvarado L."/>
            <person name="Arachchi H.M."/>
            <person name="Berlin A.M."/>
            <person name="Chapman S.B."/>
            <person name="Gainer-Dewar J."/>
            <person name="Goldberg J."/>
            <person name="Griggs A."/>
            <person name="Gujja S."/>
            <person name="Hansen M."/>
            <person name="Howarth C."/>
            <person name="Imamovic A."/>
            <person name="Ireland A."/>
            <person name="Larimer J."/>
            <person name="McCowan C."/>
            <person name="Murphy C."/>
            <person name="Pearson M."/>
            <person name="Poon T.W."/>
            <person name="Priest M."/>
            <person name="Roberts A."/>
            <person name="Saif S."/>
            <person name="Shea T."/>
            <person name="Sisk P."/>
            <person name="Sykes S."/>
            <person name="Wortman J."/>
            <person name="Nusbaum C."/>
            <person name="Birren B."/>
        </authorList>
    </citation>
    <scope>NUCLEOTIDE SEQUENCE [LARGE SCALE GENOMIC DNA]</scope>
    <source>
        <strain evidence="9 10">CBS 119918</strain>
    </source>
</reference>
<feature type="transmembrane region" description="Helical" evidence="7">
    <location>
        <begin position="86"/>
        <end position="107"/>
    </location>
</feature>
<comment type="caution">
    <text evidence="9">The sequence shown here is derived from an EMBL/GenBank/DDBJ whole genome shotgun (WGS) entry which is preliminary data.</text>
</comment>
<evidence type="ECO:0000256" key="7">
    <source>
        <dbReference type="SAM" id="Phobius"/>
    </source>
</evidence>
<dbReference type="EMBL" id="AMGV01000024">
    <property type="protein sequence ID" value="KEF51357.1"/>
    <property type="molecule type" value="Genomic_DNA"/>
</dbReference>
<keyword evidence="2" id="KW-0813">Transport</keyword>
<dbReference type="HOGENOM" id="CLU_008455_8_4_1"/>
<dbReference type="OrthoDB" id="440553at2759"/>
<evidence type="ECO:0000256" key="3">
    <source>
        <dbReference type="ARBA" id="ARBA00022692"/>
    </source>
</evidence>
<dbReference type="GO" id="GO:0022857">
    <property type="term" value="F:transmembrane transporter activity"/>
    <property type="evidence" value="ECO:0007669"/>
    <property type="project" value="InterPro"/>
</dbReference>
<gene>
    <name evidence="9" type="ORF">A1O9_12506</name>
</gene>
<feature type="transmembrane region" description="Helical" evidence="7">
    <location>
        <begin position="152"/>
        <end position="170"/>
    </location>
</feature>
<evidence type="ECO:0000259" key="8">
    <source>
        <dbReference type="PROSITE" id="PS50850"/>
    </source>
</evidence>
<evidence type="ECO:0000313" key="10">
    <source>
        <dbReference type="Proteomes" id="UP000027920"/>
    </source>
</evidence>
<feature type="transmembrane region" description="Helical" evidence="7">
    <location>
        <begin position="367"/>
        <end position="388"/>
    </location>
</feature>
<dbReference type="InterPro" id="IPR011701">
    <property type="entry name" value="MFS"/>
</dbReference>
<sequence>MALHENVQPKESIEGDGREHHLDEKDGGNDEVLVGAAPVSEINLEEQRDQHDPTKSSASATEPPSESPGGLHQQQYSVYSTNEKRLIIFAGSLAGFFSPLSSSIYFPALNTIAAALHVSGSKINLTVTSYVILQGIAPMMIAGFSDNVGRRPAYVICFTIFMFANLGLGLQNSYAALLVLRCLQSAGSSGTVALANGLVGDTVTSEERGAYIAFASLGGLLGPAVAPIIGGAISQTLDWHWIFWILLIFAGVFCVPLFLFLPETCRKVVGDGSIPPPRWNWCLTDSIRYRRRQQKGIEIDRVKQAQLHETFRFRFPNPIPTLLIIFDPESLIILVATGLCLACFYAISTGAASTFGDVYGFDDIKIALVFIPIAVGGALSALTTGKMIDWNYRRYARKRGITIVKGVRQDLSEFPIERARMEVAIPVSVLTAVLMIGYGWAIDQKVSLAGPMILLFLLGYATIATYQTYNVLMVDIWPEKSAAASAANNFVRCSLGAAASAAIDPMSKAMGRGWAYTTVALLQAAAVPFLVVLMSRGVQMRKAKAERRLRKEIRKEGDREEARETLNQSILASRKHPAGGPQS</sequence>
<dbReference type="GO" id="GO:0005886">
    <property type="term" value="C:plasma membrane"/>
    <property type="evidence" value="ECO:0007669"/>
    <property type="project" value="TreeGrafter"/>
</dbReference>
<dbReference type="Gene3D" id="1.20.1250.20">
    <property type="entry name" value="MFS general substrate transporter like domains"/>
    <property type="match status" value="1"/>
</dbReference>
<dbReference type="PANTHER" id="PTHR23502:SF51">
    <property type="entry name" value="QUINIDINE RESISTANCE PROTEIN 1-RELATED"/>
    <property type="match status" value="1"/>
</dbReference>